<evidence type="ECO:0000313" key="3">
    <source>
        <dbReference type="EMBL" id="MEL4455019.1"/>
    </source>
</evidence>
<evidence type="ECO:0000256" key="1">
    <source>
        <dbReference type="ARBA" id="ARBA00022679"/>
    </source>
</evidence>
<dbReference type="Proteomes" id="UP001474120">
    <property type="component" value="Unassembled WGS sequence"/>
</dbReference>
<dbReference type="GO" id="GO:0016757">
    <property type="term" value="F:glycosyltransferase activity"/>
    <property type="evidence" value="ECO:0007669"/>
    <property type="project" value="UniProtKB-KW"/>
</dbReference>
<dbReference type="PANTHER" id="PTHR46401:SF2">
    <property type="entry name" value="GLYCOSYLTRANSFERASE WBBK-RELATED"/>
    <property type="match status" value="1"/>
</dbReference>
<reference evidence="3 4" key="1">
    <citation type="submission" date="2024-04" db="EMBL/GenBank/DDBJ databases">
        <title>whole genome sequencing of Lutimonas vermicola strain IMCC1616.</title>
        <authorList>
            <person name="Bae S.S."/>
        </authorList>
    </citation>
    <scope>NUCLEOTIDE SEQUENCE [LARGE SCALE GENOMIC DNA]</scope>
    <source>
        <strain evidence="3 4">IMCC1616</strain>
    </source>
</reference>
<keyword evidence="4" id="KW-1185">Reference proteome</keyword>
<protein>
    <submittedName>
        <fullName evidence="3">Glycosyltransferase family 4 protein</fullName>
        <ecNumber evidence="3">2.4.-.-</ecNumber>
    </submittedName>
</protein>
<evidence type="ECO:0000313" key="4">
    <source>
        <dbReference type="Proteomes" id="UP001474120"/>
    </source>
</evidence>
<gene>
    <name evidence="3" type="ORF">AABB81_03875</name>
</gene>
<dbReference type="CDD" id="cd03801">
    <property type="entry name" value="GT4_PimA-like"/>
    <property type="match status" value="1"/>
</dbReference>
<dbReference type="RefSeq" id="WP_342158754.1">
    <property type="nucleotide sequence ID" value="NZ_JBCDNA010000001.1"/>
</dbReference>
<dbReference type="Pfam" id="PF00534">
    <property type="entry name" value="Glycos_transf_1"/>
    <property type="match status" value="1"/>
</dbReference>
<dbReference type="InterPro" id="IPR001296">
    <property type="entry name" value="Glyco_trans_1"/>
</dbReference>
<keyword evidence="1 3" id="KW-0808">Transferase</keyword>
<feature type="domain" description="Glycosyl transferase family 1" evidence="2">
    <location>
        <begin position="176"/>
        <end position="341"/>
    </location>
</feature>
<dbReference type="EC" id="2.4.-.-" evidence="3"/>
<comment type="caution">
    <text evidence="3">The sequence shown here is derived from an EMBL/GenBank/DDBJ whole genome shotgun (WGS) entry which is preliminary data.</text>
</comment>
<dbReference type="Gene3D" id="3.40.50.2000">
    <property type="entry name" value="Glycogen Phosphorylase B"/>
    <property type="match status" value="2"/>
</dbReference>
<dbReference type="EMBL" id="JBCDNA010000001">
    <property type="protein sequence ID" value="MEL4455019.1"/>
    <property type="molecule type" value="Genomic_DNA"/>
</dbReference>
<evidence type="ECO:0000259" key="2">
    <source>
        <dbReference type="Pfam" id="PF00534"/>
    </source>
</evidence>
<proteinExistence type="predicted"/>
<keyword evidence="3" id="KW-0328">Glycosyltransferase</keyword>
<dbReference type="SUPFAM" id="SSF53756">
    <property type="entry name" value="UDP-Glycosyltransferase/glycogen phosphorylase"/>
    <property type="match status" value="1"/>
</dbReference>
<name>A0ABU9KY39_9FLAO</name>
<accession>A0ABU9KY39</accession>
<dbReference type="PANTHER" id="PTHR46401">
    <property type="entry name" value="GLYCOSYLTRANSFERASE WBBK-RELATED"/>
    <property type="match status" value="1"/>
</dbReference>
<sequence>MEILNPKKKILLATSTINLEGGGISSYAVDFCRLFKKKFSIYVVSSDIVNEELGPLMTRHYCLPSRDLSYNNAKLFLEIINKIEPDIIINSNSRILSLMIPFINYKTIKISISHFVDGQLGITAGYNWRHYNSIIALSEQGKIFLKKFYQINKSGLIEVIYNFYEDENIFSNLMLKNKEANKPLIITYPGGASLHKNPLLVFKLVRQLQKSLLSFEFYWLGNTQLPGGEIFGRKFIQDMIEPDDRIIFTKKIEREKAISIIKKSNIFLLPSLKEGCPISLMEAISGTVIPIVSDSKHASSELIDHGINGFILPENKEDYYFNLIEDIICNHEDYYDIYTNSKILYESKLSAKVWIEKMERVFSKPLIFENKSFRKFNLFFRWHRFIFKSLLFKERLKELYLSLKMFILFQLSK</sequence>
<organism evidence="3 4">
    <name type="scientific">Lutimonas vermicola</name>
    <dbReference type="NCBI Taxonomy" id="414288"/>
    <lineage>
        <taxon>Bacteria</taxon>
        <taxon>Pseudomonadati</taxon>
        <taxon>Bacteroidota</taxon>
        <taxon>Flavobacteriia</taxon>
        <taxon>Flavobacteriales</taxon>
        <taxon>Flavobacteriaceae</taxon>
        <taxon>Lutimonas</taxon>
    </lineage>
</organism>